<reference evidence="2 3" key="1">
    <citation type="submission" date="2018-12" db="EMBL/GenBank/DDBJ databases">
        <authorList>
            <consortium name="Pathogen Informatics"/>
        </authorList>
    </citation>
    <scope>NUCLEOTIDE SEQUENCE [LARGE SCALE GENOMIC DNA]</scope>
    <source>
        <strain evidence="2 3">NCTC10297</strain>
    </source>
</reference>
<dbReference type="AlphaFoldDB" id="A0A3S4R4T1"/>
<dbReference type="KEGG" id="mcun:NCTC10297_00794"/>
<protein>
    <submittedName>
        <fullName evidence="2">Muropeptide transporter</fullName>
    </submittedName>
</protein>
<dbReference type="RefSeq" id="WP_197718995.1">
    <property type="nucleotide sequence ID" value="NZ_LR134343.1"/>
</dbReference>
<evidence type="ECO:0000313" key="3">
    <source>
        <dbReference type="Proteomes" id="UP000274100"/>
    </source>
</evidence>
<name>A0A3S4R4T1_9GAMM</name>
<proteinExistence type="predicted"/>
<dbReference type="EMBL" id="LR134343">
    <property type="protein sequence ID" value="VEG12850.1"/>
    <property type="molecule type" value="Genomic_DNA"/>
</dbReference>
<organism evidence="2 3">
    <name type="scientific">Moraxella cuniculi</name>
    <dbReference type="NCBI Taxonomy" id="34061"/>
    <lineage>
        <taxon>Bacteria</taxon>
        <taxon>Pseudomonadati</taxon>
        <taxon>Pseudomonadota</taxon>
        <taxon>Gammaproteobacteria</taxon>
        <taxon>Moraxellales</taxon>
        <taxon>Moraxellaceae</taxon>
        <taxon>Moraxella</taxon>
    </lineage>
</organism>
<evidence type="ECO:0000313" key="2">
    <source>
        <dbReference type="EMBL" id="VEG12850.1"/>
    </source>
</evidence>
<feature type="transmembrane region" description="Helical" evidence="1">
    <location>
        <begin position="12"/>
        <end position="35"/>
    </location>
</feature>
<keyword evidence="1" id="KW-1133">Transmembrane helix</keyword>
<keyword evidence="1" id="KW-0472">Membrane</keyword>
<gene>
    <name evidence="2" type="primary">ampG_1</name>
    <name evidence="2" type="ORF">NCTC10297_00794</name>
</gene>
<sequence length="57" mass="6417">MTATKPSLWQQIFTKNMLLCIFTGFSSGLPLYVLFQLVPAWLTSSNVDVKTIGFFTL</sequence>
<dbReference type="Proteomes" id="UP000274100">
    <property type="component" value="Chromosome"/>
</dbReference>
<accession>A0A3S4R4T1</accession>
<evidence type="ECO:0000256" key="1">
    <source>
        <dbReference type="SAM" id="Phobius"/>
    </source>
</evidence>
<keyword evidence="1" id="KW-0812">Transmembrane</keyword>